<name>A0A345P3Y3_9GAMM</name>
<dbReference type="KEGG" id="mbah:HYN46_03380"/>
<dbReference type="SUPFAM" id="SSF51905">
    <property type="entry name" value="FAD/NAD(P)-binding domain"/>
    <property type="match status" value="1"/>
</dbReference>
<dbReference type="OrthoDB" id="5288829at2"/>
<dbReference type="InterPro" id="IPR057661">
    <property type="entry name" value="RsdA/BaiN/AoA(So)_Rossmann"/>
</dbReference>
<keyword evidence="2" id="KW-0285">Flavoprotein</keyword>
<dbReference type="InterPro" id="IPR004792">
    <property type="entry name" value="BaiN-like"/>
</dbReference>
<evidence type="ECO:0000256" key="3">
    <source>
        <dbReference type="ARBA" id="ARBA00022827"/>
    </source>
</evidence>
<dbReference type="NCBIfam" id="TIGR03862">
    <property type="entry name" value="flavo_PP4765"/>
    <property type="match status" value="1"/>
</dbReference>
<protein>
    <submittedName>
        <fullName evidence="6">TIGR03862 family flavoprotein</fullName>
    </submittedName>
</protein>
<dbReference type="NCBIfam" id="TIGR00275">
    <property type="entry name" value="aminoacetone oxidase family FAD-binding enzyme"/>
    <property type="match status" value="1"/>
</dbReference>
<dbReference type="EMBL" id="CP031222">
    <property type="protein sequence ID" value="AXI01992.1"/>
    <property type="molecule type" value="Genomic_DNA"/>
</dbReference>
<feature type="domain" description="RsdA/BaiN/AoA(So)-like Rossmann fold-like" evidence="4">
    <location>
        <begin position="12"/>
        <end position="405"/>
    </location>
</feature>
<dbReference type="InterPro" id="IPR036188">
    <property type="entry name" value="FAD/NAD-bd_sf"/>
</dbReference>
<dbReference type="Gene3D" id="1.10.8.260">
    <property type="entry name" value="HI0933 insert domain-like"/>
    <property type="match status" value="1"/>
</dbReference>
<feature type="domain" description="RsdA/BaiN/AoA(So)-like insert" evidence="5">
    <location>
        <begin position="199"/>
        <end position="353"/>
    </location>
</feature>
<gene>
    <name evidence="6" type="ORF">HYN46_03380</name>
</gene>
<dbReference type="Gene3D" id="3.50.50.60">
    <property type="entry name" value="FAD/NAD(P)-binding domain"/>
    <property type="match status" value="1"/>
</dbReference>
<dbReference type="Proteomes" id="UP000253940">
    <property type="component" value="Chromosome"/>
</dbReference>
<reference evidence="6 7" key="1">
    <citation type="submission" date="2018-07" db="EMBL/GenBank/DDBJ databases">
        <title>Genome sequencing of Moraxellaceae gen. HYN0046.</title>
        <authorList>
            <person name="Kim M."/>
            <person name="Yi H."/>
        </authorList>
    </citation>
    <scope>NUCLEOTIDE SEQUENCE [LARGE SCALE GENOMIC DNA]</scope>
    <source>
        <strain evidence="6 7">HYN0046</strain>
    </source>
</reference>
<dbReference type="Gene3D" id="2.40.30.10">
    <property type="entry name" value="Translation factors"/>
    <property type="match status" value="1"/>
</dbReference>
<comment type="cofactor">
    <cofactor evidence="1">
        <name>FAD</name>
        <dbReference type="ChEBI" id="CHEBI:57692"/>
    </cofactor>
</comment>
<accession>A0A345P3Y3</accession>
<proteinExistence type="predicted"/>
<dbReference type="InterPro" id="IPR023166">
    <property type="entry name" value="BaiN-like_dom_sf"/>
</dbReference>
<dbReference type="Pfam" id="PF03486">
    <property type="entry name" value="HI0933_like"/>
    <property type="match status" value="1"/>
</dbReference>
<dbReference type="Pfam" id="PF22780">
    <property type="entry name" value="HI0933_like_1st"/>
    <property type="match status" value="1"/>
</dbReference>
<evidence type="ECO:0000259" key="4">
    <source>
        <dbReference type="Pfam" id="PF03486"/>
    </source>
</evidence>
<evidence type="ECO:0000256" key="2">
    <source>
        <dbReference type="ARBA" id="ARBA00022630"/>
    </source>
</evidence>
<keyword evidence="3" id="KW-0274">FAD</keyword>
<evidence type="ECO:0000313" key="6">
    <source>
        <dbReference type="EMBL" id="AXI01992.1"/>
    </source>
</evidence>
<dbReference type="InterPro" id="IPR055178">
    <property type="entry name" value="RsdA/BaiN/AoA(So)-like_dom"/>
</dbReference>
<keyword evidence="7" id="KW-1185">Reference proteome</keyword>
<evidence type="ECO:0000259" key="5">
    <source>
        <dbReference type="Pfam" id="PF22780"/>
    </source>
</evidence>
<organism evidence="6 7">
    <name type="scientific">Aquirhabdus parva</name>
    <dbReference type="NCBI Taxonomy" id="2283318"/>
    <lineage>
        <taxon>Bacteria</taxon>
        <taxon>Pseudomonadati</taxon>
        <taxon>Pseudomonadota</taxon>
        <taxon>Gammaproteobacteria</taxon>
        <taxon>Moraxellales</taxon>
        <taxon>Moraxellaceae</taxon>
        <taxon>Aquirhabdus</taxon>
    </lineage>
</organism>
<dbReference type="PANTHER" id="PTHR42887:SF1">
    <property type="entry name" value="BLR3961 PROTEIN"/>
    <property type="match status" value="1"/>
</dbReference>
<dbReference type="SUPFAM" id="SSF160996">
    <property type="entry name" value="HI0933 insert domain-like"/>
    <property type="match status" value="1"/>
</dbReference>
<evidence type="ECO:0000313" key="7">
    <source>
        <dbReference type="Proteomes" id="UP000253940"/>
    </source>
</evidence>
<dbReference type="PANTHER" id="PTHR42887">
    <property type="entry name" value="OS12G0638800 PROTEIN"/>
    <property type="match status" value="1"/>
</dbReference>
<sequence>MSKVDPASKPSSVAIIGAGPAGLMAAESIVAAGHQVTIFEQKASVGRKFLMAGKGGLNISHSEPFDDFVQRYDAPDWLRPMLQAFTPHDLREWVHGLGVETFVGSSGRVFPSEMKAAPLLRAWVARLKASGVQFLLRHRWEGANEDQQWFFSTPVGEKSYSFDAVVLALGGASWAKLGADGTWRPWLIKQGVATQDFSPSNGGFTVDLSLFMQSLAGEPVKSIVASTRRADGSFEQKSGDLIITEQGVEGGVIYALSRHLRASIERTGSAVLSLDLFPHRTEAQLYAQLSKPMGKQSLSSFWRRQIGLEGVKAGLVRESIAREFWTDATEIAKVLKQLKIVMNGMRPIDEAISTAGGVKQDAVNQALMLISWPGVFCAGEMLDWDAPTGGYLLTACFAHGRWAGQGVNQWLAGIHKPA</sequence>
<dbReference type="RefSeq" id="WP_114898102.1">
    <property type="nucleotide sequence ID" value="NZ_CP031222.1"/>
</dbReference>
<dbReference type="InterPro" id="IPR022460">
    <property type="entry name" value="Flavoprotein_PP4765"/>
</dbReference>
<evidence type="ECO:0000256" key="1">
    <source>
        <dbReference type="ARBA" id="ARBA00001974"/>
    </source>
</evidence>
<dbReference type="AlphaFoldDB" id="A0A345P3Y3"/>
<dbReference type="PRINTS" id="PR00419">
    <property type="entry name" value="ADXRDTASE"/>
</dbReference>